<dbReference type="GO" id="GO:0005737">
    <property type="term" value="C:cytoplasm"/>
    <property type="evidence" value="ECO:0007669"/>
    <property type="project" value="TreeGrafter"/>
</dbReference>
<dbReference type="SUPFAM" id="SSF56322">
    <property type="entry name" value="ADC synthase"/>
    <property type="match status" value="1"/>
</dbReference>
<comment type="caution">
    <text evidence="4">The sequence shown here is derived from an EMBL/GenBank/DDBJ whole genome shotgun (WGS) entry which is preliminary data.</text>
</comment>
<dbReference type="Pfam" id="PF04715">
    <property type="entry name" value="Anth_synt_I_N"/>
    <property type="match status" value="1"/>
</dbReference>
<dbReference type="PANTHER" id="PTHR11236:SF18">
    <property type="entry name" value="AMINODEOXYCHORISMATE SYNTHASE"/>
    <property type="match status" value="1"/>
</dbReference>
<accession>A0A0G2E026</accession>
<feature type="domain" description="Glutamine amidotransferase" evidence="1">
    <location>
        <begin position="11"/>
        <end position="103"/>
    </location>
</feature>
<dbReference type="InterPro" id="IPR005801">
    <property type="entry name" value="ADC_synthase"/>
</dbReference>
<dbReference type="OrthoDB" id="64220at2759"/>
<proteinExistence type="predicted"/>
<dbReference type="GO" id="GO:0046820">
    <property type="term" value="F:4-amino-4-deoxychorismate synthase activity"/>
    <property type="evidence" value="ECO:0007669"/>
    <property type="project" value="TreeGrafter"/>
</dbReference>
<dbReference type="InterPro" id="IPR029062">
    <property type="entry name" value="Class_I_gatase-like"/>
</dbReference>
<dbReference type="GO" id="GO:0000162">
    <property type="term" value="P:L-tryptophan biosynthetic process"/>
    <property type="evidence" value="ECO:0007669"/>
    <property type="project" value="TreeGrafter"/>
</dbReference>
<gene>
    <name evidence="4" type="ORF">UCRPC4_g06177</name>
</gene>
<dbReference type="AlphaFoldDB" id="A0A0G2E026"/>
<evidence type="ECO:0000259" key="3">
    <source>
        <dbReference type="Pfam" id="PF04715"/>
    </source>
</evidence>
<reference evidence="4 5" key="2">
    <citation type="submission" date="2015-05" db="EMBL/GenBank/DDBJ databases">
        <authorList>
            <person name="Morales-Cruz A."/>
            <person name="Amrine K.C."/>
            <person name="Cantu D."/>
        </authorList>
    </citation>
    <scope>NUCLEOTIDE SEQUENCE [LARGE SCALE GENOMIC DNA]</scope>
    <source>
        <strain evidence="4">UCRPC4</strain>
    </source>
</reference>
<protein>
    <submittedName>
        <fullName evidence="4">Putative para-aminobenzoate synthase</fullName>
    </submittedName>
</protein>
<evidence type="ECO:0000259" key="1">
    <source>
        <dbReference type="Pfam" id="PF00117"/>
    </source>
</evidence>
<dbReference type="InterPro" id="IPR015890">
    <property type="entry name" value="Chorismate_C"/>
</dbReference>
<evidence type="ECO:0000313" key="5">
    <source>
        <dbReference type="Proteomes" id="UP000053317"/>
    </source>
</evidence>
<dbReference type="InterPro" id="IPR019999">
    <property type="entry name" value="Anth_synth_I-like"/>
</dbReference>
<dbReference type="EMBL" id="LCWF01000177">
    <property type="protein sequence ID" value="KKY15741.1"/>
    <property type="molecule type" value="Genomic_DNA"/>
</dbReference>
<name>A0A0G2E026_PHACM</name>
<dbReference type="Gene3D" id="3.40.50.880">
    <property type="match status" value="1"/>
</dbReference>
<evidence type="ECO:0000313" key="4">
    <source>
        <dbReference type="EMBL" id="KKY15741.1"/>
    </source>
</evidence>
<dbReference type="InterPro" id="IPR006805">
    <property type="entry name" value="Anth_synth_I_N"/>
</dbReference>
<dbReference type="Gene3D" id="3.60.120.10">
    <property type="entry name" value="Anthranilate synthase"/>
    <property type="match status" value="1"/>
</dbReference>
<dbReference type="SUPFAM" id="SSF52317">
    <property type="entry name" value="Class I glutamine amidotransferase-like"/>
    <property type="match status" value="1"/>
</dbReference>
<keyword evidence="5" id="KW-1185">Reference proteome</keyword>
<evidence type="ECO:0000259" key="2">
    <source>
        <dbReference type="Pfam" id="PF00425"/>
    </source>
</evidence>
<dbReference type="PANTHER" id="PTHR11236">
    <property type="entry name" value="AMINOBENZOATE/ANTHRANILATE SYNTHASE"/>
    <property type="match status" value="1"/>
</dbReference>
<dbReference type="GO" id="GO:0008153">
    <property type="term" value="P:4-aminobenzoate biosynthetic process"/>
    <property type="evidence" value="ECO:0007669"/>
    <property type="project" value="TreeGrafter"/>
</dbReference>
<dbReference type="Pfam" id="PF00117">
    <property type="entry name" value="GATase"/>
    <property type="match status" value="1"/>
</dbReference>
<organism evidence="4 5">
    <name type="scientific">Phaeomoniella chlamydospora</name>
    <name type="common">Phaeoacremonium chlamydosporum</name>
    <dbReference type="NCBI Taxonomy" id="158046"/>
    <lineage>
        <taxon>Eukaryota</taxon>
        <taxon>Fungi</taxon>
        <taxon>Dikarya</taxon>
        <taxon>Ascomycota</taxon>
        <taxon>Pezizomycotina</taxon>
        <taxon>Eurotiomycetes</taxon>
        <taxon>Chaetothyriomycetidae</taxon>
        <taxon>Phaeomoniellales</taxon>
        <taxon>Phaeomoniellaceae</taxon>
        <taxon>Phaeomoniella</taxon>
    </lineage>
</organism>
<dbReference type="Proteomes" id="UP000053317">
    <property type="component" value="Unassembled WGS sequence"/>
</dbReference>
<feature type="domain" description="Chorismate-utilising enzyme C-terminal" evidence="2">
    <location>
        <begin position="364"/>
        <end position="645"/>
    </location>
</feature>
<reference evidence="4 5" key="1">
    <citation type="submission" date="2015-05" db="EMBL/GenBank/DDBJ databases">
        <title>Distinctive expansion of gene families associated with plant cell wall degradation and secondary metabolism in the genomes of grapevine trunk pathogens.</title>
        <authorList>
            <person name="Lawrence D.P."/>
            <person name="Travadon R."/>
            <person name="Rolshausen P.E."/>
            <person name="Baumgartner K."/>
        </authorList>
    </citation>
    <scope>NUCLEOTIDE SEQUENCE [LARGE SCALE GENOMIC DNA]</scope>
    <source>
        <strain evidence="4">UCRPC4</strain>
    </source>
</reference>
<dbReference type="InterPro" id="IPR017926">
    <property type="entry name" value="GATASE"/>
</dbReference>
<dbReference type="Pfam" id="PF00425">
    <property type="entry name" value="Chorismate_bind"/>
    <property type="match status" value="1"/>
</dbReference>
<feature type="domain" description="Anthranilate synthase component I N-terminal" evidence="3">
    <location>
        <begin position="164"/>
        <end position="300"/>
    </location>
</feature>
<sequence>MESFTGGRILFIDAYDSFSENIVAMLRETLNVDVTSLKIDSVVPEDLDPSGNQTQYARFAEYLQNFDAVIVGPGPGNPANPKDIGIISQIWNLPDSHLLPVLGPHSKNTTQDDPTYGNVELPETLDSCIWTTFENLTVSCTPRVTSMPIPYDFHLSTRILDMVEKVSYPGMKAVLESTRKGRYSIFALPSPTSWRLDYWSDSQTLGIETSTKGSVPQKVKLCKEADVFQYISAMTCAKMVGSSTEESPFWGGFIGFLSYEMGLEKFGDAVVAPREVKGMPADLSFLWVERCVIIDHHEQKSWAQTILCDDDEWLHQTLNSLTVPASDISYETAKHLGVQSHCGDIDRDLNKSLLNATVLPPDIEQYKDSIRQCQQYLRSGDSYELCLTAETQIALPKSGKSIISKSSHALALYLRLRKLNPVPFASYLDLGDTRIASASPEQFMTWSRGGQIDMVPMKGTVKKSAGMTFERASQILASPKEQAENLMIADLIRHDLYSLFDGENKVDVVKLCDVIEHETVYQLVSHIRTAIPDQLTGNGRHRQTDILKHGQRALISTLPPGSMTGAPKKRSCEILSKLENRRRGVYSGAIGYIDLGGAGAFSVCIRTAFSHSGPEEEMEKWRIGAGGAITVLSDEHAEWEEMKTKLDSILKAFKPDV</sequence>